<dbReference type="EMBL" id="JACGWT010000003">
    <property type="protein sequence ID" value="MBA8794460.1"/>
    <property type="molecule type" value="Genomic_DNA"/>
</dbReference>
<evidence type="ECO:0000313" key="5">
    <source>
        <dbReference type="Proteomes" id="UP000523079"/>
    </source>
</evidence>
<evidence type="ECO:0008006" key="6">
    <source>
        <dbReference type="Google" id="ProtNLM"/>
    </source>
</evidence>
<accession>A0A7W3P619</accession>
<evidence type="ECO:0000313" key="4">
    <source>
        <dbReference type="EMBL" id="MBA8794460.1"/>
    </source>
</evidence>
<proteinExistence type="predicted"/>
<keyword evidence="1" id="KW-0175">Coiled coil</keyword>
<protein>
    <recommendedName>
        <fullName evidence="6">C4-type zinc ribbon domain-containing protein</fullName>
    </recommendedName>
</protein>
<evidence type="ECO:0000259" key="2">
    <source>
        <dbReference type="Pfam" id="PF02591"/>
    </source>
</evidence>
<sequence length="196" mass="21529">MAAQVAVSDLELEQSKAEADLTPVRERLVRNQKRIGDGTVADPKALAGLVDEVEHLKKRISDLEDNELEVMQRLEDAVALRDRLETAVSELRTEREALVARRDEQLVALDEQAREAQQERAQRAGGLPADLLALYDKLRPGHGGVGAAELRARRCTGCQLELNAADLRGYAAAADDEVLRCEECGRILVRTPNSGL</sequence>
<evidence type="ECO:0000259" key="3">
    <source>
        <dbReference type="Pfam" id="PF24481"/>
    </source>
</evidence>
<dbReference type="InterPro" id="IPR052376">
    <property type="entry name" value="Oxidative_Scav/Glycosyltrans"/>
</dbReference>
<name>A0A7W3P619_9ACTN</name>
<keyword evidence="5" id="KW-1185">Reference proteome</keyword>
<dbReference type="PANTHER" id="PTHR39082:SF1">
    <property type="entry name" value="SCAVENGER RECEPTOR CLASS A MEMBER 3"/>
    <property type="match status" value="1"/>
</dbReference>
<feature type="coiled-coil region" evidence="1">
    <location>
        <begin position="46"/>
        <end position="119"/>
    </location>
</feature>
<feature type="domain" description="CT398-like coiled coil hairpin" evidence="3">
    <location>
        <begin position="2"/>
        <end position="142"/>
    </location>
</feature>
<dbReference type="Proteomes" id="UP000523079">
    <property type="component" value="Unassembled WGS sequence"/>
</dbReference>
<reference evidence="4 5" key="1">
    <citation type="submission" date="2020-07" db="EMBL/GenBank/DDBJ databases">
        <title>Sequencing the genomes of 1000 actinobacteria strains.</title>
        <authorList>
            <person name="Klenk H.-P."/>
        </authorList>
    </citation>
    <scope>NUCLEOTIDE SEQUENCE [LARGE SCALE GENOMIC DNA]</scope>
    <source>
        <strain evidence="4 5">DSM 100723</strain>
    </source>
</reference>
<dbReference type="Pfam" id="PF02591">
    <property type="entry name" value="Zn_ribbon_9"/>
    <property type="match status" value="1"/>
</dbReference>
<evidence type="ECO:0000256" key="1">
    <source>
        <dbReference type="SAM" id="Coils"/>
    </source>
</evidence>
<dbReference type="Pfam" id="PF24481">
    <property type="entry name" value="CT398_CC"/>
    <property type="match status" value="1"/>
</dbReference>
<dbReference type="Gene3D" id="1.10.287.1490">
    <property type="match status" value="1"/>
</dbReference>
<dbReference type="InterPro" id="IPR056003">
    <property type="entry name" value="CT398_CC_hairpin"/>
</dbReference>
<comment type="caution">
    <text evidence="4">The sequence shown here is derived from an EMBL/GenBank/DDBJ whole genome shotgun (WGS) entry which is preliminary data.</text>
</comment>
<organism evidence="4 5">
    <name type="scientific">Microlunatus kandeliicorticis</name>
    <dbReference type="NCBI Taxonomy" id="1759536"/>
    <lineage>
        <taxon>Bacteria</taxon>
        <taxon>Bacillati</taxon>
        <taxon>Actinomycetota</taxon>
        <taxon>Actinomycetes</taxon>
        <taxon>Propionibacteriales</taxon>
        <taxon>Propionibacteriaceae</taxon>
        <taxon>Microlunatus</taxon>
    </lineage>
</organism>
<dbReference type="PANTHER" id="PTHR39082">
    <property type="entry name" value="PHOSPHOLIPASE C-BETA-2-RELATED"/>
    <property type="match status" value="1"/>
</dbReference>
<gene>
    <name evidence="4" type="ORF">FHX74_002079</name>
</gene>
<dbReference type="InterPro" id="IPR003743">
    <property type="entry name" value="Zf-RING_7"/>
</dbReference>
<dbReference type="AlphaFoldDB" id="A0A7W3P619"/>
<dbReference type="RefSeq" id="WP_328823752.1">
    <property type="nucleotide sequence ID" value="NZ_JACGWT010000003.1"/>
</dbReference>
<feature type="domain" description="C4-type zinc ribbon" evidence="2">
    <location>
        <begin position="154"/>
        <end position="188"/>
    </location>
</feature>